<evidence type="ECO:0000313" key="1">
    <source>
        <dbReference type="EMBL" id="KAJ7565982.1"/>
    </source>
</evidence>
<keyword evidence="2" id="KW-1185">Reference proteome</keyword>
<dbReference type="Proteomes" id="UP001162992">
    <property type="component" value="Chromosome 2"/>
</dbReference>
<accession>A0ACC2EHZ9</accession>
<evidence type="ECO:0000313" key="2">
    <source>
        <dbReference type="Proteomes" id="UP001162992"/>
    </source>
</evidence>
<organism evidence="1 2">
    <name type="scientific">Diphasiastrum complanatum</name>
    <name type="common">Issler's clubmoss</name>
    <name type="synonym">Lycopodium complanatum</name>
    <dbReference type="NCBI Taxonomy" id="34168"/>
    <lineage>
        <taxon>Eukaryota</taxon>
        <taxon>Viridiplantae</taxon>
        <taxon>Streptophyta</taxon>
        <taxon>Embryophyta</taxon>
        <taxon>Tracheophyta</taxon>
        <taxon>Lycopodiopsida</taxon>
        <taxon>Lycopodiales</taxon>
        <taxon>Lycopodiaceae</taxon>
        <taxon>Lycopodioideae</taxon>
        <taxon>Diphasiastrum</taxon>
    </lineage>
</organism>
<reference evidence="2" key="1">
    <citation type="journal article" date="2024" name="Proc. Natl. Acad. Sci. U.S.A.">
        <title>Extraordinary preservation of gene collinearity over three hundred million years revealed in homosporous lycophytes.</title>
        <authorList>
            <person name="Li C."/>
            <person name="Wickell D."/>
            <person name="Kuo L.Y."/>
            <person name="Chen X."/>
            <person name="Nie B."/>
            <person name="Liao X."/>
            <person name="Peng D."/>
            <person name="Ji J."/>
            <person name="Jenkins J."/>
            <person name="Williams M."/>
            <person name="Shu S."/>
            <person name="Plott C."/>
            <person name="Barry K."/>
            <person name="Rajasekar S."/>
            <person name="Grimwood J."/>
            <person name="Han X."/>
            <person name="Sun S."/>
            <person name="Hou Z."/>
            <person name="He W."/>
            <person name="Dai G."/>
            <person name="Sun C."/>
            <person name="Schmutz J."/>
            <person name="Leebens-Mack J.H."/>
            <person name="Li F.W."/>
            <person name="Wang L."/>
        </authorList>
    </citation>
    <scope>NUCLEOTIDE SEQUENCE [LARGE SCALE GENOMIC DNA]</scope>
    <source>
        <strain evidence="2">cv. PW_Plant_1</strain>
    </source>
</reference>
<name>A0ACC2EHZ9_DIPCM</name>
<gene>
    <name evidence="1" type="ORF">O6H91_02G083900</name>
</gene>
<comment type="caution">
    <text evidence="1">The sequence shown here is derived from an EMBL/GenBank/DDBJ whole genome shotgun (WGS) entry which is preliminary data.</text>
</comment>
<dbReference type="EMBL" id="CM055093">
    <property type="protein sequence ID" value="KAJ7565982.1"/>
    <property type="molecule type" value="Genomic_DNA"/>
</dbReference>
<protein>
    <submittedName>
        <fullName evidence="1">Uncharacterized protein</fullName>
    </submittedName>
</protein>
<proteinExistence type="predicted"/>
<sequence>MGSVLDLRVRLRPCSLPAPSLLPHACLLLPAGASFKRYLPPSSFHYHASSLLHVLLLRTCKPSPSFNAKRIFSKRPVRAAFEVAEKSGDEARRSAVRPSPAEAARTLMEVCSDGTLSTLSDEDGWPVATSVRFAVDSEGRPFFHLSSLALHTRHLVVDSRCSLHVQLEQPGRQRPQCTLKGRVTNATCEKDINKMRLEWDARFGNNGNEEGTFFGMDVHQALQLQDIGEEEVWVSGLEYYEAIPDPLRECAYKIVEDMNKKHWDDIRRFCTVYTNLDVKVEEASLTWVDRLGFDLRVLTSAPEQIMEIRVPFPREVNDERDARSSLTMMAQLAWEHERHYSSLQLLTK</sequence>